<dbReference type="EMBL" id="CP063849">
    <property type="protein sequence ID" value="QOY90318.1"/>
    <property type="molecule type" value="Genomic_DNA"/>
</dbReference>
<keyword evidence="4" id="KW-1185">Reference proteome</keyword>
<dbReference type="InterPro" id="IPR011043">
    <property type="entry name" value="Gal_Oxase/kelch_b-propeller"/>
</dbReference>
<protein>
    <recommendedName>
        <fullName evidence="5">Kelch repeat-containing protein</fullName>
    </recommendedName>
</protein>
<dbReference type="Gene3D" id="2.120.10.80">
    <property type="entry name" value="Kelch-type beta propeller"/>
    <property type="match status" value="1"/>
</dbReference>
<evidence type="ECO:0000256" key="1">
    <source>
        <dbReference type="ARBA" id="ARBA00022441"/>
    </source>
</evidence>
<proteinExistence type="predicted"/>
<dbReference type="Gene3D" id="2.130.10.80">
    <property type="entry name" value="Galactose oxidase/kelch, beta-propeller"/>
    <property type="match status" value="1"/>
</dbReference>
<reference evidence="3 4" key="1">
    <citation type="submission" date="2020-10" db="EMBL/GenBank/DDBJ databases">
        <title>Complete genome sequence of Paludibaculum fermentans P105T, a facultatively anaerobic acidobacterium capable of dissimilatory Fe(III) reduction.</title>
        <authorList>
            <person name="Dedysh S.N."/>
            <person name="Beletsky A.V."/>
            <person name="Kulichevskaya I.S."/>
            <person name="Mardanov A.V."/>
            <person name="Ravin N.V."/>
        </authorList>
    </citation>
    <scope>NUCLEOTIDE SEQUENCE [LARGE SCALE GENOMIC DNA]</scope>
    <source>
        <strain evidence="3 4">P105</strain>
    </source>
</reference>
<keyword evidence="2" id="KW-0677">Repeat</keyword>
<dbReference type="KEGG" id="pfer:IRI77_10285"/>
<dbReference type="AlphaFoldDB" id="A0A7S7NV09"/>
<dbReference type="SMART" id="SM00612">
    <property type="entry name" value="Kelch"/>
    <property type="match status" value="5"/>
</dbReference>
<name>A0A7S7NV09_PALFE</name>
<evidence type="ECO:0000313" key="4">
    <source>
        <dbReference type="Proteomes" id="UP000593892"/>
    </source>
</evidence>
<dbReference type="Pfam" id="PF01344">
    <property type="entry name" value="Kelch_1"/>
    <property type="match status" value="1"/>
</dbReference>
<organism evidence="3 4">
    <name type="scientific">Paludibaculum fermentans</name>
    <dbReference type="NCBI Taxonomy" id="1473598"/>
    <lineage>
        <taxon>Bacteria</taxon>
        <taxon>Pseudomonadati</taxon>
        <taxon>Acidobacteriota</taxon>
        <taxon>Terriglobia</taxon>
        <taxon>Bryobacterales</taxon>
        <taxon>Bryobacteraceae</taxon>
        <taxon>Paludibaculum</taxon>
    </lineage>
</organism>
<dbReference type="SUPFAM" id="SSF50965">
    <property type="entry name" value="Galactose oxidase, central domain"/>
    <property type="match status" value="1"/>
</dbReference>
<dbReference type="RefSeq" id="WP_194451983.1">
    <property type="nucleotide sequence ID" value="NZ_CP063849.1"/>
</dbReference>
<dbReference type="Proteomes" id="UP000593892">
    <property type="component" value="Chromosome"/>
</dbReference>
<dbReference type="InterPro" id="IPR006652">
    <property type="entry name" value="Kelch_1"/>
</dbReference>
<sequence>MPVRRPSPSHLLSCAPFRQALARIRRRAILVFVFAGALIPPAAADNWNWRATALLKQARSGACAVRMADERVLVTGGTAEAALSSVEIYQFVPEERFADAAPMNAARSSHGCALVKDGRILIAGGGAAGIELYEPSLDTWTSFDSTVLRAEGTTVTPLSDGRVLILAGRASEVEVFDPDTSTISILPTALTPRQRSSVTLLRDGRLLIAGGTGDAGTLNTAEILDPETGAVTALTLSMPRAEHSATALFDGRVLLAGGTDGASDLNTLDIWSPETNTFQLLGATLSVARRNHTALLSDTNGFVLITSGSAAAQPLGSSELFDPSSDSVQPAGSLTVARTDLAGVVLADGTILALGGRDDNGPSSACGVLPNPSFRPSQSTYHPLERALVSGSTGVSALNGRISFDLTQIDAGGKSIASNARLISTFGTLVNGNLPSTPVVDLGRSDIGSTFVLTLRATVSPTQIISVQVRFNVKLRPSLVVTGLTGAVVAGQPVATRATLTADGGNVAFSGTLNLTTGGVTLSKSISATAASFSTENTICCPLAGKDTGASGIASLNATYGGNLFLEPASASTSQVVVSAIPSMSLTFGAMRLATPSPLTLNVAPAGPDLTGLNLTIDPALRPTGEGTVKAANGTPSSAALQGPGAPVFSAVPSYPLSAAAFSYTPTIADRRSGFVCFDAAYSGDARYRPVAGLATLPCAQVSGAPTGLQAVSPPGTFVMGTPSALTARLTWPNSVGIVNRNVNVLADGRAAGTILLTPDPTGLGVAQGTANVLLPFNTRNLAFTYDQSGDLLSSQASVAVAMSPVSTAMTTRVAATVSNPFSIGYTLTVNNQGVTIPGGTSLGSGIELRENGVLVQQLPVPTIPAGIAGTIVDGSSNTILPTSILVNGSITNLILPLGQHAFTIRFPGSALFQASEAQVTVRVQ</sequence>
<dbReference type="PANTHER" id="PTHR24412">
    <property type="entry name" value="KELCH PROTEIN"/>
    <property type="match status" value="1"/>
</dbReference>
<evidence type="ECO:0008006" key="5">
    <source>
        <dbReference type="Google" id="ProtNLM"/>
    </source>
</evidence>
<keyword evidence="1" id="KW-0880">Kelch repeat</keyword>
<dbReference type="PANTHER" id="PTHR24412:SF489">
    <property type="entry name" value="RING FINGER DOMAIN AND KELCH REPEAT-CONTAINING PROTEIN DDB_G0271372"/>
    <property type="match status" value="1"/>
</dbReference>
<gene>
    <name evidence="3" type="ORF">IRI77_10285</name>
</gene>
<evidence type="ECO:0000256" key="2">
    <source>
        <dbReference type="ARBA" id="ARBA00022737"/>
    </source>
</evidence>
<evidence type="ECO:0000313" key="3">
    <source>
        <dbReference type="EMBL" id="QOY90318.1"/>
    </source>
</evidence>
<dbReference type="InterPro" id="IPR015915">
    <property type="entry name" value="Kelch-typ_b-propeller"/>
</dbReference>
<dbReference type="InterPro" id="IPR037293">
    <property type="entry name" value="Gal_Oxidase_central_sf"/>
</dbReference>
<accession>A0A7S7NV09</accession>